<reference evidence="18" key="1">
    <citation type="submission" date="2018-04" db="EMBL/GenBank/DDBJ databases">
        <title>Transcriptome assembly of Sipha flava.</title>
        <authorList>
            <person name="Scully E.D."/>
            <person name="Geib S.M."/>
            <person name="Palmer N.A."/>
            <person name="Koch K."/>
            <person name="Bradshaw J."/>
            <person name="Heng-Moss T."/>
            <person name="Sarath G."/>
        </authorList>
    </citation>
    <scope>NUCLEOTIDE SEQUENCE</scope>
</reference>
<evidence type="ECO:0000256" key="7">
    <source>
        <dbReference type="ARBA" id="ARBA00022723"/>
    </source>
</evidence>
<dbReference type="Gene3D" id="3.30.40.10">
    <property type="entry name" value="Zinc/RING finger domain, C3HC4 (zinc finger)"/>
    <property type="match status" value="1"/>
</dbReference>
<comment type="subcellular location">
    <subcellularLocation>
        <location evidence="1">Peroxisome membrane</location>
        <topology evidence="1">Multi-pass membrane protein</topology>
    </subcellularLocation>
</comment>
<evidence type="ECO:0000256" key="6">
    <source>
        <dbReference type="ARBA" id="ARBA00022692"/>
    </source>
</evidence>
<comment type="function">
    <text evidence="15">Component of a retrotranslocation channel required for peroxisome organization by mediating export of the PEX5 receptor from peroxisomes to the cytosol, thereby promoting PEX5 recycling.</text>
</comment>
<evidence type="ECO:0000256" key="14">
    <source>
        <dbReference type="ARBA" id="ARBA00029692"/>
    </source>
</evidence>
<evidence type="ECO:0000259" key="17">
    <source>
        <dbReference type="Pfam" id="PF13923"/>
    </source>
</evidence>
<comment type="pathway">
    <text evidence="2">Protein modification; protein ubiquitination.</text>
</comment>
<dbReference type="PIRSF" id="PIRSF038074">
    <property type="entry name" value="Peroxisome_assembly_p12"/>
    <property type="match status" value="1"/>
</dbReference>
<protein>
    <recommendedName>
        <fullName evidence="4 15">Peroxisome assembly protein 12</fullName>
    </recommendedName>
    <alternativeName>
        <fullName evidence="14 15">Peroxin-12</fullName>
    </alternativeName>
</protein>
<keyword evidence="11" id="KW-1133">Transmembrane helix</keyword>
<dbReference type="SUPFAM" id="SSF57850">
    <property type="entry name" value="RING/U-box"/>
    <property type="match status" value="1"/>
</dbReference>
<keyword evidence="9" id="KW-0862">Zinc</keyword>
<dbReference type="Pfam" id="PF13923">
    <property type="entry name" value="zf-C3HC4_2"/>
    <property type="match status" value="1"/>
</dbReference>
<dbReference type="EMBL" id="GGMS01008754">
    <property type="protein sequence ID" value="MBY77957.1"/>
    <property type="molecule type" value="Transcribed_RNA"/>
</dbReference>
<evidence type="ECO:0000313" key="20">
    <source>
        <dbReference type="RefSeq" id="XP_025409345.1"/>
    </source>
</evidence>
<evidence type="ECO:0000256" key="11">
    <source>
        <dbReference type="ARBA" id="ARBA00022989"/>
    </source>
</evidence>
<accession>A0A2S2QJP9</accession>
<dbReference type="Proteomes" id="UP000694846">
    <property type="component" value="Unplaced"/>
</dbReference>
<evidence type="ECO:0000256" key="12">
    <source>
        <dbReference type="ARBA" id="ARBA00023136"/>
    </source>
</evidence>
<feature type="domain" description="RING-type" evidence="17">
    <location>
        <begin position="260"/>
        <end position="298"/>
    </location>
</feature>
<dbReference type="OrthoDB" id="107372at2759"/>
<dbReference type="PANTHER" id="PTHR12888:SF0">
    <property type="entry name" value="PEROXISOME ASSEMBLY PROTEIN 12"/>
    <property type="match status" value="1"/>
</dbReference>
<evidence type="ECO:0000256" key="13">
    <source>
        <dbReference type="ARBA" id="ARBA00023140"/>
    </source>
</evidence>
<dbReference type="RefSeq" id="XP_025409346.1">
    <property type="nucleotide sequence ID" value="XM_025553561.1"/>
</dbReference>
<evidence type="ECO:0000256" key="5">
    <source>
        <dbReference type="ARBA" id="ARBA00022448"/>
    </source>
</evidence>
<evidence type="ECO:0000313" key="19">
    <source>
        <dbReference type="Proteomes" id="UP000694846"/>
    </source>
</evidence>
<evidence type="ECO:0000256" key="3">
    <source>
        <dbReference type="ARBA" id="ARBA00008704"/>
    </source>
</evidence>
<dbReference type="GO" id="GO:0008270">
    <property type="term" value="F:zinc ion binding"/>
    <property type="evidence" value="ECO:0007669"/>
    <property type="project" value="UniProtKB-KW"/>
</dbReference>
<proteinExistence type="inferred from homology"/>
<evidence type="ECO:0000256" key="9">
    <source>
        <dbReference type="ARBA" id="ARBA00022833"/>
    </source>
</evidence>
<organism evidence="18">
    <name type="scientific">Sipha flava</name>
    <name type="common">yellow sugarcane aphid</name>
    <dbReference type="NCBI Taxonomy" id="143950"/>
    <lineage>
        <taxon>Eukaryota</taxon>
        <taxon>Metazoa</taxon>
        <taxon>Ecdysozoa</taxon>
        <taxon>Arthropoda</taxon>
        <taxon>Hexapoda</taxon>
        <taxon>Insecta</taxon>
        <taxon>Pterygota</taxon>
        <taxon>Neoptera</taxon>
        <taxon>Paraneoptera</taxon>
        <taxon>Hemiptera</taxon>
        <taxon>Sternorrhyncha</taxon>
        <taxon>Aphidomorpha</taxon>
        <taxon>Aphidoidea</taxon>
        <taxon>Aphididae</taxon>
        <taxon>Sipha</taxon>
    </lineage>
</organism>
<dbReference type="RefSeq" id="XP_025409345.1">
    <property type="nucleotide sequence ID" value="XM_025553560.1"/>
</dbReference>
<keyword evidence="12 15" id="KW-0472">Membrane</keyword>
<dbReference type="AlphaFoldDB" id="A0A2S2QJP9"/>
<evidence type="ECO:0000256" key="8">
    <source>
        <dbReference type="ARBA" id="ARBA00022771"/>
    </source>
</evidence>
<evidence type="ECO:0000256" key="15">
    <source>
        <dbReference type="PIRNR" id="PIRNR038074"/>
    </source>
</evidence>
<dbReference type="CDD" id="cd16451">
    <property type="entry name" value="mRING_PEX12"/>
    <property type="match status" value="1"/>
</dbReference>
<dbReference type="InterPro" id="IPR013083">
    <property type="entry name" value="Znf_RING/FYVE/PHD"/>
</dbReference>
<gene>
    <name evidence="18" type="primary">PEX12</name>
    <name evidence="20 21" type="synonym">LOC112682817</name>
    <name evidence="18" type="ORF">g.96057</name>
</gene>
<evidence type="ECO:0000313" key="18">
    <source>
        <dbReference type="EMBL" id="MBY77957.1"/>
    </source>
</evidence>
<dbReference type="InterPro" id="IPR017375">
    <property type="entry name" value="PEX12"/>
</dbReference>
<evidence type="ECO:0000313" key="21">
    <source>
        <dbReference type="RefSeq" id="XP_025409346.1"/>
    </source>
</evidence>
<reference evidence="20 21" key="2">
    <citation type="submission" date="2025-04" db="UniProtKB">
        <authorList>
            <consortium name="RefSeq"/>
        </authorList>
    </citation>
    <scope>IDENTIFICATION</scope>
    <source>
        <tissue evidence="20 21">Whole body</tissue>
    </source>
</reference>
<dbReference type="GO" id="GO:1990429">
    <property type="term" value="C:peroxisomal importomer complex"/>
    <property type="evidence" value="ECO:0007669"/>
    <property type="project" value="TreeGrafter"/>
</dbReference>
<dbReference type="GO" id="GO:0005778">
    <property type="term" value="C:peroxisomal membrane"/>
    <property type="evidence" value="ECO:0007669"/>
    <property type="project" value="UniProtKB-SubCell"/>
</dbReference>
<comment type="similarity">
    <text evidence="3 15">Belongs to the pex2/pex10/pex12 family.</text>
</comment>
<keyword evidence="19" id="KW-1185">Reference proteome</keyword>
<keyword evidence="6" id="KW-0812">Transmembrane</keyword>
<dbReference type="Pfam" id="PF04757">
    <property type="entry name" value="Pex2_Pex12"/>
    <property type="match status" value="1"/>
</dbReference>
<dbReference type="GO" id="GO:0004842">
    <property type="term" value="F:ubiquitin-protein transferase activity"/>
    <property type="evidence" value="ECO:0007669"/>
    <property type="project" value="TreeGrafter"/>
</dbReference>
<evidence type="ECO:0000256" key="1">
    <source>
        <dbReference type="ARBA" id="ARBA00004585"/>
    </source>
</evidence>
<evidence type="ECO:0000256" key="2">
    <source>
        <dbReference type="ARBA" id="ARBA00004906"/>
    </source>
</evidence>
<keyword evidence="8" id="KW-0863">Zinc-finger</keyword>
<dbReference type="InterPro" id="IPR006845">
    <property type="entry name" value="Pex_N"/>
</dbReference>
<keyword evidence="10" id="KW-0653">Protein transport</keyword>
<evidence type="ECO:0000256" key="10">
    <source>
        <dbReference type="ARBA" id="ARBA00022927"/>
    </source>
</evidence>
<keyword evidence="13 15" id="KW-0576">Peroxisome</keyword>
<dbReference type="GO" id="GO:0006513">
    <property type="term" value="P:protein monoubiquitination"/>
    <property type="evidence" value="ECO:0007669"/>
    <property type="project" value="TreeGrafter"/>
</dbReference>
<keyword evidence="5" id="KW-0813">Transport</keyword>
<feature type="domain" description="Pex N-terminal" evidence="16">
    <location>
        <begin position="27"/>
        <end position="230"/>
    </location>
</feature>
<name>A0A2S2QJP9_9HEMI</name>
<dbReference type="GO" id="GO:0016558">
    <property type="term" value="P:protein import into peroxisome matrix"/>
    <property type="evidence" value="ECO:0007669"/>
    <property type="project" value="UniProtKB-UniRule"/>
</dbReference>
<evidence type="ECO:0000259" key="16">
    <source>
        <dbReference type="Pfam" id="PF04757"/>
    </source>
</evidence>
<keyword evidence="7" id="KW-0479">Metal-binding</keyword>
<evidence type="ECO:0000256" key="4">
    <source>
        <dbReference type="ARBA" id="ARBA00018980"/>
    </source>
</evidence>
<dbReference type="InterPro" id="IPR001841">
    <property type="entry name" value="Znf_RING"/>
</dbReference>
<dbReference type="PANTHER" id="PTHR12888">
    <property type="entry name" value="PEROXISOME ASSEMBLY PROTEIN 12 PEROXIN-12"/>
    <property type="match status" value="1"/>
</dbReference>
<sequence>MAEKAAHHTTTIVGRPTIFEAIAQENLSATGYPAIKKIINYIVLKNPDQLKWLIQYFDEVFLAINSICQYHYLKKYGGTFSENFYNLTRFSHTNNFKLTDNQLYISLVLVVGVPYLRNKCNIYVEQLQEKYKLQFKEKLFIKLYKIVYTCWEALCLIYYIKYINGSSQSHSPLLDMAGMILSYKPIEPTNNEPLAQLSVKEYFKNYLFYGLTHSLELGAFLMQFLNLWHSENLQSKFIAYPIPNPPKEIDKYNSLRKTNKCPICINERKMPTALSVSGFVFCYKCLHKSLMIESRCPITKLPATMQDMIRIYSDT</sequence>